<dbReference type="PROSITE" id="PS51419">
    <property type="entry name" value="RAB"/>
    <property type="match status" value="1"/>
</dbReference>
<gene>
    <name evidence="3" type="ORF">M9Y10_022381</name>
</gene>
<proteinExistence type="predicted"/>
<dbReference type="Proteomes" id="UP001470230">
    <property type="component" value="Unassembled WGS sequence"/>
</dbReference>
<dbReference type="NCBIfam" id="TIGR00231">
    <property type="entry name" value="small_GTP"/>
    <property type="match status" value="1"/>
</dbReference>
<dbReference type="Gene3D" id="3.40.50.300">
    <property type="entry name" value="P-loop containing nucleotide triphosphate hydrolases"/>
    <property type="match status" value="1"/>
</dbReference>
<evidence type="ECO:0000313" key="3">
    <source>
        <dbReference type="EMBL" id="KAK8893952.1"/>
    </source>
</evidence>
<accession>A0ABR2KSP3</accession>
<dbReference type="PROSITE" id="PS51417">
    <property type="entry name" value="ARF"/>
    <property type="match status" value="1"/>
</dbReference>
<evidence type="ECO:0008006" key="5">
    <source>
        <dbReference type="Google" id="ProtNLM"/>
    </source>
</evidence>
<dbReference type="InterPro" id="IPR027417">
    <property type="entry name" value="P-loop_NTPase"/>
</dbReference>
<dbReference type="SMART" id="SM00176">
    <property type="entry name" value="RAN"/>
    <property type="match status" value="1"/>
</dbReference>
<evidence type="ECO:0000256" key="1">
    <source>
        <dbReference type="ARBA" id="ARBA00022741"/>
    </source>
</evidence>
<dbReference type="SMART" id="SM00173">
    <property type="entry name" value="RAS"/>
    <property type="match status" value="1"/>
</dbReference>
<dbReference type="EMBL" id="JAPFFF010000003">
    <property type="protein sequence ID" value="KAK8893952.1"/>
    <property type="molecule type" value="Genomic_DNA"/>
</dbReference>
<name>A0ABR2KSP3_9EUKA</name>
<comment type="caution">
    <text evidence="3">The sequence shown here is derived from an EMBL/GenBank/DDBJ whole genome shotgun (WGS) entry which is preliminary data.</text>
</comment>
<evidence type="ECO:0000256" key="2">
    <source>
        <dbReference type="ARBA" id="ARBA00023134"/>
    </source>
</evidence>
<protein>
    <recommendedName>
        <fullName evidence="5">Small GTP-binding protein</fullName>
    </recommendedName>
</protein>
<keyword evidence="4" id="KW-1185">Reference proteome</keyword>
<dbReference type="PANTHER" id="PTHR47977">
    <property type="entry name" value="RAS-RELATED PROTEIN RAB"/>
    <property type="match status" value="1"/>
</dbReference>
<dbReference type="SMART" id="SM00175">
    <property type="entry name" value="RAB"/>
    <property type="match status" value="1"/>
</dbReference>
<keyword evidence="1" id="KW-0547">Nucleotide-binding</keyword>
<dbReference type="CDD" id="cd00154">
    <property type="entry name" value="Rab"/>
    <property type="match status" value="1"/>
</dbReference>
<organism evidence="3 4">
    <name type="scientific">Tritrichomonas musculus</name>
    <dbReference type="NCBI Taxonomy" id="1915356"/>
    <lineage>
        <taxon>Eukaryota</taxon>
        <taxon>Metamonada</taxon>
        <taxon>Parabasalia</taxon>
        <taxon>Tritrichomonadida</taxon>
        <taxon>Tritrichomonadidae</taxon>
        <taxon>Tritrichomonas</taxon>
    </lineage>
</organism>
<reference evidence="3 4" key="1">
    <citation type="submission" date="2024-04" db="EMBL/GenBank/DDBJ databases">
        <title>Tritrichomonas musculus Genome.</title>
        <authorList>
            <person name="Alves-Ferreira E."/>
            <person name="Grigg M."/>
            <person name="Lorenzi H."/>
            <person name="Galac M."/>
        </authorList>
    </citation>
    <scope>NUCLEOTIDE SEQUENCE [LARGE SCALE GENOMIC DNA]</scope>
    <source>
        <strain evidence="3 4">EAF2021</strain>
    </source>
</reference>
<sequence>MSYNIALIGAASVGKTTIANRLVNKMFSEKYKPTIGAAMVKIPYVENDIEKYLFIWDTAGMEKYKSLTPAYFKDCTCAILVFDCSAPNSLEKASDWLDFFYETVDTHYPVLIIGNKTDLPRQISIEAAHRFAQERNSRLLEVSAKTGEGIEKIVPALIEVLASFQFPDDCASIASPNSEDHFQETRKCC</sequence>
<dbReference type="Pfam" id="PF00071">
    <property type="entry name" value="Ras"/>
    <property type="match status" value="1"/>
</dbReference>
<keyword evidence="2" id="KW-0342">GTP-binding</keyword>
<dbReference type="SMART" id="SM00174">
    <property type="entry name" value="RHO"/>
    <property type="match status" value="1"/>
</dbReference>
<dbReference type="SUPFAM" id="SSF52540">
    <property type="entry name" value="P-loop containing nucleoside triphosphate hydrolases"/>
    <property type="match status" value="1"/>
</dbReference>
<dbReference type="PROSITE" id="PS51421">
    <property type="entry name" value="RAS"/>
    <property type="match status" value="1"/>
</dbReference>
<dbReference type="InterPro" id="IPR005225">
    <property type="entry name" value="Small_GTP-bd"/>
</dbReference>
<dbReference type="PRINTS" id="PR00449">
    <property type="entry name" value="RASTRNSFRMNG"/>
</dbReference>
<evidence type="ECO:0000313" key="4">
    <source>
        <dbReference type="Proteomes" id="UP001470230"/>
    </source>
</evidence>
<dbReference type="InterPro" id="IPR050227">
    <property type="entry name" value="Rab"/>
</dbReference>
<dbReference type="InterPro" id="IPR001806">
    <property type="entry name" value="Small_GTPase"/>
</dbReference>